<accession>A0AA35RUN9</accession>
<dbReference type="Gene3D" id="3.40.630.30">
    <property type="match status" value="1"/>
</dbReference>
<feature type="region of interest" description="Disordered" evidence="1">
    <location>
        <begin position="1"/>
        <end position="44"/>
    </location>
</feature>
<sequence length="139" mass="15530">MEDLPQNLSPPPSSTPQLLDTSASGTRETKPTLPKSPFGRPSEGNGIGELLLIGSLIAAREYGSHVMTLEARVSNFIAQRLYEKYSFKSVGIRKAYYADNREDAVIMTTTPIDSEEYGRMFQGLQETWESRWGPMIIEN</sequence>
<dbReference type="SUPFAM" id="SSF55729">
    <property type="entry name" value="Acyl-CoA N-acyltransferases (Nat)"/>
    <property type="match status" value="1"/>
</dbReference>
<gene>
    <name evidence="2" type="ORF">GBAR_LOCUS10891</name>
</gene>
<proteinExistence type="predicted"/>
<evidence type="ECO:0000256" key="1">
    <source>
        <dbReference type="SAM" id="MobiDB-lite"/>
    </source>
</evidence>
<reference evidence="2" key="1">
    <citation type="submission" date="2023-03" db="EMBL/GenBank/DDBJ databases">
        <authorList>
            <person name="Steffen K."/>
            <person name="Cardenas P."/>
        </authorList>
    </citation>
    <scope>NUCLEOTIDE SEQUENCE</scope>
</reference>
<keyword evidence="3" id="KW-1185">Reference proteome</keyword>
<dbReference type="Proteomes" id="UP001174909">
    <property type="component" value="Unassembled WGS sequence"/>
</dbReference>
<comment type="caution">
    <text evidence="2">The sequence shown here is derived from an EMBL/GenBank/DDBJ whole genome shotgun (WGS) entry which is preliminary data.</text>
</comment>
<name>A0AA35RUN9_GEOBA</name>
<protein>
    <submittedName>
        <fullName evidence="2">[ribosomal protein S18]-alanine N-acetyltransferase</fullName>
    </submittedName>
</protein>
<evidence type="ECO:0000313" key="3">
    <source>
        <dbReference type="Proteomes" id="UP001174909"/>
    </source>
</evidence>
<dbReference type="EMBL" id="CASHTH010001681">
    <property type="protein sequence ID" value="CAI8018029.1"/>
    <property type="molecule type" value="Genomic_DNA"/>
</dbReference>
<organism evidence="2 3">
    <name type="scientific">Geodia barretti</name>
    <name type="common">Barrett's horny sponge</name>
    <dbReference type="NCBI Taxonomy" id="519541"/>
    <lineage>
        <taxon>Eukaryota</taxon>
        <taxon>Metazoa</taxon>
        <taxon>Porifera</taxon>
        <taxon>Demospongiae</taxon>
        <taxon>Heteroscleromorpha</taxon>
        <taxon>Tetractinellida</taxon>
        <taxon>Astrophorina</taxon>
        <taxon>Geodiidae</taxon>
        <taxon>Geodia</taxon>
    </lineage>
</organism>
<dbReference type="AlphaFoldDB" id="A0AA35RUN9"/>
<dbReference type="InterPro" id="IPR016181">
    <property type="entry name" value="Acyl_CoA_acyltransferase"/>
</dbReference>
<evidence type="ECO:0000313" key="2">
    <source>
        <dbReference type="EMBL" id="CAI8018029.1"/>
    </source>
</evidence>